<dbReference type="Pfam" id="PF08889">
    <property type="entry name" value="WbqC"/>
    <property type="match status" value="2"/>
</dbReference>
<protein>
    <submittedName>
        <fullName evidence="1">WbqC-like protein family protein</fullName>
    </submittedName>
</protein>
<dbReference type="RefSeq" id="WP_072765034.1">
    <property type="nucleotide sequence ID" value="NZ_FQYX01000020.1"/>
</dbReference>
<keyword evidence="2" id="KW-1185">Reference proteome</keyword>
<organism evidence="1 2">
    <name type="scientific">Arenibacter nanhaiticus</name>
    <dbReference type="NCBI Taxonomy" id="558155"/>
    <lineage>
        <taxon>Bacteria</taxon>
        <taxon>Pseudomonadati</taxon>
        <taxon>Bacteroidota</taxon>
        <taxon>Flavobacteriia</taxon>
        <taxon>Flavobacteriales</taxon>
        <taxon>Flavobacteriaceae</taxon>
        <taxon>Arenibacter</taxon>
    </lineage>
</organism>
<gene>
    <name evidence="1" type="ORF">SAMN04487911_12039</name>
</gene>
<sequence>MTLVLHPGYFLNIANFAAIVQNNICWEVHDNYQKQTFRNRCYIATDIGMHMLNIPIKHEKKTSGKQKYSELKIDNSYQWQRQHWRTLQTAYRTSPFFEFYEDELAPLFENEYKFLMEYNLATTAAVCDCLQIKMPTTRTSEFKKDLGPDKDGRFLILSKKEVALEQPEYVQVFDDRHHFIKNLSILDLLFNEGPNALSYLKSIHLTYLNA</sequence>
<dbReference type="STRING" id="558155.SAMN04487911_12039"/>
<dbReference type="Proteomes" id="UP000184231">
    <property type="component" value="Unassembled WGS sequence"/>
</dbReference>
<evidence type="ECO:0000313" key="1">
    <source>
        <dbReference type="EMBL" id="SHJ41297.1"/>
    </source>
</evidence>
<reference evidence="1 2" key="1">
    <citation type="submission" date="2016-11" db="EMBL/GenBank/DDBJ databases">
        <authorList>
            <person name="Jaros S."/>
            <person name="Januszkiewicz K."/>
            <person name="Wedrychowicz H."/>
        </authorList>
    </citation>
    <scope>NUCLEOTIDE SEQUENCE [LARGE SCALE GENOMIC DNA]</scope>
    <source>
        <strain evidence="1 2">CGMCC 1.8863</strain>
    </source>
</reference>
<proteinExistence type="predicted"/>
<name>A0A1M6J3R9_9FLAO</name>
<accession>A0A1M6J3R9</accession>
<dbReference type="OrthoDB" id="1523452at2"/>
<dbReference type="EMBL" id="FQYX01000020">
    <property type="protein sequence ID" value="SHJ41297.1"/>
    <property type="molecule type" value="Genomic_DNA"/>
</dbReference>
<dbReference type="AlphaFoldDB" id="A0A1M6J3R9"/>
<dbReference type="InterPro" id="IPR014985">
    <property type="entry name" value="WbqC"/>
</dbReference>
<evidence type="ECO:0000313" key="2">
    <source>
        <dbReference type="Proteomes" id="UP000184231"/>
    </source>
</evidence>